<dbReference type="Proteomes" id="UP001320544">
    <property type="component" value="Chromosome"/>
</dbReference>
<keyword evidence="1" id="KW-0812">Transmembrane</keyword>
<feature type="transmembrane region" description="Helical" evidence="1">
    <location>
        <begin position="12"/>
        <end position="36"/>
    </location>
</feature>
<dbReference type="PROSITE" id="PS51257">
    <property type="entry name" value="PROKAR_LIPOPROTEIN"/>
    <property type="match status" value="1"/>
</dbReference>
<evidence type="ECO:0000313" key="3">
    <source>
        <dbReference type="Proteomes" id="UP001320544"/>
    </source>
</evidence>
<evidence type="ECO:0000313" key="2">
    <source>
        <dbReference type="EMBL" id="BDE95217.1"/>
    </source>
</evidence>
<feature type="transmembrane region" description="Helical" evidence="1">
    <location>
        <begin position="415"/>
        <end position="437"/>
    </location>
</feature>
<reference evidence="2 3" key="1">
    <citation type="submission" date="2022-01" db="EMBL/GenBank/DDBJ databases">
        <title>Novel bile acid biosynthetic pathways are enriched in the microbiome of centenarians.</title>
        <authorList>
            <person name="Sato Y."/>
            <person name="Atarashi K."/>
            <person name="Plichta R.D."/>
            <person name="Arai Y."/>
            <person name="Sasajima S."/>
            <person name="Kearney M.S."/>
            <person name="Suda W."/>
            <person name="Takeshita K."/>
            <person name="Sasaki T."/>
            <person name="Okamoto S."/>
            <person name="Skelly N.A."/>
            <person name="Okamura Y."/>
            <person name="Vlamakis H."/>
            <person name="Li Y."/>
            <person name="Tanoue T."/>
            <person name="Takei H."/>
            <person name="Nittono H."/>
            <person name="Narushima S."/>
            <person name="Irie J."/>
            <person name="Itoh H."/>
            <person name="Moriya K."/>
            <person name="Sugiura Y."/>
            <person name="Suematsu M."/>
            <person name="Moritoki N."/>
            <person name="Shibata S."/>
            <person name="Littman R.D."/>
            <person name="Fischbach A.M."/>
            <person name="Uwamino Y."/>
            <person name="Inoue T."/>
            <person name="Honda A."/>
            <person name="Hattori M."/>
            <person name="Murai T."/>
            <person name="Xavier J.R."/>
            <person name="Hirose N."/>
            <person name="Honda K."/>
        </authorList>
    </citation>
    <scope>NUCLEOTIDE SEQUENCE [LARGE SCALE GENOMIC DNA]</scope>
    <source>
        <strain evidence="2 3">CE91-St30</strain>
    </source>
</reference>
<protein>
    <recommendedName>
        <fullName evidence="4">ABC transport system permease protein</fullName>
    </recommendedName>
</protein>
<feature type="transmembrane region" description="Helical" evidence="1">
    <location>
        <begin position="99"/>
        <end position="132"/>
    </location>
</feature>
<keyword evidence="3" id="KW-1185">Reference proteome</keyword>
<feature type="transmembrane region" description="Helical" evidence="1">
    <location>
        <begin position="56"/>
        <end position="78"/>
    </location>
</feature>
<feature type="transmembrane region" description="Helical" evidence="1">
    <location>
        <begin position="375"/>
        <end position="403"/>
    </location>
</feature>
<sequence length="449" mass="46526">MIRLVFSDLRDHATTWVGAFLVAVACGLIGGWAASFQATANFYAGDELLFKGLQQTVPVVVSFSSVAAVAVLASAANLTVSAQRQSYALWQLANVRPRLVSAAVLIQMAVVAVLGAACGTVLAAATFGPIFAVLTGSQEVFFGVAPQVDASLMPVVWLVVAGVFLLGGLRGARSAGKTPPLVALRDPEPKRAGMTWMRVILFAGLAACTCWFVSFMIESGPDEAMNWSLFMPLFVVATLAPLAPALFSALLEAWTRLVPQKRWNAWYLARHTARHGLAASTSVETPIMVGFGLVAGIFSVLGLFTGYLQSQGIADINGLSLEAALLMLGGPVLLCAVGAAVSVVMTSRSRTRDVALLIASGAQPKTLMAAAACEAFIHAVTATLVGMACVVSSSALVAVAAGLPIFDGLVFGEGLAVSLVGFALVFAATFVPTCTALKRETATALAMGQ</sequence>
<feature type="transmembrane region" description="Helical" evidence="1">
    <location>
        <begin position="323"/>
        <end position="344"/>
    </location>
</feature>
<proteinExistence type="predicted"/>
<evidence type="ECO:0008006" key="4">
    <source>
        <dbReference type="Google" id="ProtNLM"/>
    </source>
</evidence>
<feature type="transmembrane region" description="Helical" evidence="1">
    <location>
        <begin position="199"/>
        <end position="217"/>
    </location>
</feature>
<organism evidence="2 3">
    <name type="scientific">Raoultibacter timonensis</name>
    <dbReference type="NCBI Taxonomy" id="1907662"/>
    <lineage>
        <taxon>Bacteria</taxon>
        <taxon>Bacillati</taxon>
        <taxon>Actinomycetota</taxon>
        <taxon>Coriobacteriia</taxon>
        <taxon>Eggerthellales</taxon>
        <taxon>Eggerthellaceae</taxon>
        <taxon>Raoultibacter</taxon>
    </lineage>
</organism>
<dbReference type="EMBL" id="AP025564">
    <property type="protein sequence ID" value="BDE95217.1"/>
    <property type="molecule type" value="Genomic_DNA"/>
</dbReference>
<accession>A0ABM7WG71</accession>
<feature type="transmembrane region" description="Helical" evidence="1">
    <location>
        <begin position="287"/>
        <end position="308"/>
    </location>
</feature>
<evidence type="ECO:0000256" key="1">
    <source>
        <dbReference type="SAM" id="Phobius"/>
    </source>
</evidence>
<feature type="transmembrane region" description="Helical" evidence="1">
    <location>
        <begin position="229"/>
        <end position="251"/>
    </location>
</feature>
<feature type="transmembrane region" description="Helical" evidence="1">
    <location>
        <begin position="152"/>
        <end position="169"/>
    </location>
</feature>
<keyword evidence="1" id="KW-1133">Transmembrane helix</keyword>
<gene>
    <name evidence="2" type="ORF">CE91St30_05500</name>
</gene>
<name>A0ABM7WG71_9ACTN</name>
<dbReference type="RefSeq" id="WP_244411660.1">
    <property type="nucleotide sequence ID" value="NZ_AP025564.1"/>
</dbReference>
<keyword evidence="1" id="KW-0472">Membrane</keyword>